<proteinExistence type="predicted"/>
<comment type="caution">
    <text evidence="1">The sequence shown here is derived from an EMBL/GenBank/DDBJ whole genome shotgun (WGS) entry which is preliminary data.</text>
</comment>
<name>A0A7W7IND1_9CAUL</name>
<keyword evidence="2" id="KW-1185">Reference proteome</keyword>
<reference evidence="1 2" key="1">
    <citation type="submission" date="2020-08" db="EMBL/GenBank/DDBJ databases">
        <title>Functional genomics of gut bacteria from endangered species of beetles.</title>
        <authorList>
            <person name="Carlos-Shanley C."/>
        </authorList>
    </citation>
    <scope>NUCLEOTIDE SEQUENCE [LARGE SCALE GENOMIC DNA]</scope>
    <source>
        <strain evidence="1 2">S00123</strain>
    </source>
</reference>
<sequence>MTEWFGFSTLCLYHGERLIEVRSNPDLGFPPEPLLPPSMQERLDIAA</sequence>
<accession>A0A7W7IND1</accession>
<dbReference type="RefSeq" id="WP_260398346.1">
    <property type="nucleotide sequence ID" value="NZ_JACHKY010000002.1"/>
</dbReference>
<evidence type="ECO:0000313" key="1">
    <source>
        <dbReference type="EMBL" id="MBB4797437.1"/>
    </source>
</evidence>
<evidence type="ECO:0000313" key="2">
    <source>
        <dbReference type="Proteomes" id="UP000539957"/>
    </source>
</evidence>
<dbReference type="EMBL" id="JACHKY010000002">
    <property type="protein sequence ID" value="MBB4797437.1"/>
    <property type="molecule type" value="Genomic_DNA"/>
</dbReference>
<dbReference type="AlphaFoldDB" id="A0A7W7IND1"/>
<protein>
    <submittedName>
        <fullName evidence="1">Uncharacterized protein</fullName>
    </submittedName>
</protein>
<organism evidence="1 2">
    <name type="scientific">Brevundimonas bullata</name>
    <dbReference type="NCBI Taxonomy" id="13160"/>
    <lineage>
        <taxon>Bacteria</taxon>
        <taxon>Pseudomonadati</taxon>
        <taxon>Pseudomonadota</taxon>
        <taxon>Alphaproteobacteria</taxon>
        <taxon>Caulobacterales</taxon>
        <taxon>Caulobacteraceae</taxon>
        <taxon>Brevundimonas</taxon>
    </lineage>
</organism>
<dbReference type="Proteomes" id="UP000539957">
    <property type="component" value="Unassembled WGS sequence"/>
</dbReference>
<gene>
    <name evidence="1" type="ORF">HNP32_001161</name>
</gene>